<evidence type="ECO:0000313" key="1">
    <source>
        <dbReference type="EMBL" id="MFE9172054.1"/>
    </source>
</evidence>
<dbReference type="Proteomes" id="UP001601197">
    <property type="component" value="Unassembled WGS sequence"/>
</dbReference>
<proteinExistence type="predicted"/>
<reference evidence="1 2" key="1">
    <citation type="submission" date="2024-10" db="EMBL/GenBank/DDBJ databases">
        <title>The Natural Products Discovery Center: Release of the First 8490 Sequenced Strains for Exploring Actinobacteria Biosynthetic Diversity.</title>
        <authorList>
            <person name="Kalkreuter E."/>
            <person name="Kautsar S.A."/>
            <person name="Yang D."/>
            <person name="Bader C.D."/>
            <person name="Teijaro C.N."/>
            <person name="Fluegel L."/>
            <person name="Davis C.M."/>
            <person name="Simpson J.R."/>
            <person name="Lauterbach L."/>
            <person name="Steele A.D."/>
            <person name="Gui C."/>
            <person name="Meng S."/>
            <person name="Li G."/>
            <person name="Viehrig K."/>
            <person name="Ye F."/>
            <person name="Su P."/>
            <person name="Kiefer A.F."/>
            <person name="Nichols A."/>
            <person name="Cepeda A.J."/>
            <person name="Yan W."/>
            <person name="Fan B."/>
            <person name="Jiang Y."/>
            <person name="Adhikari A."/>
            <person name="Zheng C.-J."/>
            <person name="Schuster L."/>
            <person name="Cowan T.M."/>
            <person name="Smanski M.J."/>
            <person name="Chevrette M.G."/>
            <person name="De Carvalho L.P.S."/>
            <person name="Shen B."/>
        </authorList>
    </citation>
    <scope>NUCLEOTIDE SEQUENCE [LARGE SCALE GENOMIC DNA]</scope>
    <source>
        <strain evidence="1 2">NPDC007147</strain>
    </source>
</reference>
<gene>
    <name evidence="1" type="ORF">ACFYNZ_21665</name>
</gene>
<protein>
    <submittedName>
        <fullName evidence="1">Uncharacterized protein</fullName>
    </submittedName>
</protein>
<organism evidence="1 2">
    <name type="scientific">Streptomyces kebangsaanensis</name>
    <dbReference type="NCBI Taxonomy" id="864058"/>
    <lineage>
        <taxon>Bacteria</taxon>
        <taxon>Bacillati</taxon>
        <taxon>Actinomycetota</taxon>
        <taxon>Actinomycetes</taxon>
        <taxon>Kitasatosporales</taxon>
        <taxon>Streptomycetaceae</taxon>
        <taxon>Streptomyces</taxon>
    </lineage>
</organism>
<dbReference type="EMBL" id="JBIAFJ010000020">
    <property type="protein sequence ID" value="MFE9172054.1"/>
    <property type="molecule type" value="Genomic_DNA"/>
</dbReference>
<dbReference type="RefSeq" id="WP_388349383.1">
    <property type="nucleotide sequence ID" value="NZ_JBIAFJ010000020.1"/>
</dbReference>
<accession>A0ABW6KXE5</accession>
<keyword evidence="2" id="KW-1185">Reference proteome</keyword>
<sequence length="41" mass="3886">MAAVTGARDPGEADGGVEHSVCTAVITLATAATGQRIGSSG</sequence>
<comment type="caution">
    <text evidence="1">The sequence shown here is derived from an EMBL/GenBank/DDBJ whole genome shotgun (WGS) entry which is preliminary data.</text>
</comment>
<evidence type="ECO:0000313" key="2">
    <source>
        <dbReference type="Proteomes" id="UP001601197"/>
    </source>
</evidence>
<name>A0ABW6KXE5_9ACTN</name>